<keyword evidence="5 10" id="KW-0808">Transferase</keyword>
<dbReference type="FunFam" id="3.30.70.1170:FF:000001">
    <property type="entry name" value="Ribosomal RNA methyltransferase Nop2"/>
    <property type="match status" value="1"/>
</dbReference>
<gene>
    <name evidence="13" type="ORF">MSYG_2517</name>
</gene>
<proteinExistence type="inferred from homology"/>
<dbReference type="AlphaFoldDB" id="A0A1M8A6S2"/>
<dbReference type="InterPro" id="IPR001678">
    <property type="entry name" value="MeTrfase_RsmB-F_NOP2_dom"/>
</dbReference>
<evidence type="ECO:0000259" key="12">
    <source>
        <dbReference type="PROSITE" id="PS51686"/>
    </source>
</evidence>
<feature type="binding site" evidence="10">
    <location>
        <position position="524"/>
    </location>
    <ligand>
        <name>S-adenosyl-L-methionine</name>
        <dbReference type="ChEBI" id="CHEBI:59789"/>
    </ligand>
</feature>
<evidence type="ECO:0000256" key="6">
    <source>
        <dbReference type="ARBA" id="ARBA00022691"/>
    </source>
</evidence>
<comment type="subcellular location">
    <subcellularLocation>
        <location evidence="1">Nucleus</location>
        <location evidence="1">Nucleolus</location>
    </subcellularLocation>
</comment>
<dbReference type="PANTHER" id="PTHR22807:SF30">
    <property type="entry name" value="28S RRNA (CYTOSINE(4447)-C(5))-METHYLTRANSFERASE-RELATED"/>
    <property type="match status" value="1"/>
</dbReference>
<dbReference type="GO" id="GO:0000470">
    <property type="term" value="P:maturation of LSU-rRNA"/>
    <property type="evidence" value="ECO:0007669"/>
    <property type="project" value="TreeGrafter"/>
</dbReference>
<dbReference type="GO" id="GO:0005730">
    <property type="term" value="C:nucleolus"/>
    <property type="evidence" value="ECO:0007669"/>
    <property type="project" value="UniProtKB-SubCell"/>
</dbReference>
<dbReference type="InterPro" id="IPR011023">
    <property type="entry name" value="Nop2p"/>
</dbReference>
<dbReference type="OrthoDB" id="427002at2759"/>
<evidence type="ECO:0000256" key="1">
    <source>
        <dbReference type="ARBA" id="ARBA00004604"/>
    </source>
</evidence>
<dbReference type="PROSITE" id="PS51686">
    <property type="entry name" value="SAM_MT_RSMB_NOP"/>
    <property type="match status" value="1"/>
</dbReference>
<feature type="compositionally biased region" description="Polar residues" evidence="11">
    <location>
        <begin position="694"/>
        <end position="703"/>
    </location>
</feature>
<dbReference type="Pfam" id="PF01189">
    <property type="entry name" value="Methyltr_RsmB-F"/>
    <property type="match status" value="1"/>
</dbReference>
<dbReference type="GO" id="GO:0003723">
    <property type="term" value="F:RNA binding"/>
    <property type="evidence" value="ECO:0007669"/>
    <property type="project" value="UniProtKB-UniRule"/>
</dbReference>
<evidence type="ECO:0000256" key="5">
    <source>
        <dbReference type="ARBA" id="ARBA00022679"/>
    </source>
</evidence>
<protein>
    <recommendedName>
        <fullName evidence="9">Nucleolar protein 2</fullName>
    </recommendedName>
</protein>
<keyword evidence="8" id="KW-0539">Nucleus</keyword>
<feature type="binding site" evidence="10">
    <location>
        <begin position="473"/>
        <end position="479"/>
    </location>
    <ligand>
        <name>S-adenosyl-L-methionine</name>
        <dbReference type="ChEBI" id="CHEBI:59789"/>
    </ligand>
</feature>
<sequence length="737" mass="82233">MGRRAKNKQPAPQPLPEIRDPPKKANASDFSSKSQKEDAAHAKAIATKSKHLPLKGKSTPILKVSHKSQDRNPTKKYKTSHNSKDDIVSKHKKKLDMSEDEEEEGLDDDEAYENFEGDNDHAEAVADDNQDVEGIKKYGMESSDEETGEPSQSLSEASILASLGLPKDGKLSARQKKKALAEAERLELLLKSHGYSLDDEGQDPGDANDQDESGDEQLDDLPEEDEEGDIELDDQFDGTEGDLQDEFTGDEDEEELDDVPEEDEDLTFDNDKEEEDEREDESAEVGLTSDGDGENTSGFLLPTLEEEEQEQRAPLDLQFVQMRIQEVVSILGNLAHLGEPGRSRADYMDRLAKDVQTYYGYNEFLTNMFLELFSPEEAIAFFEANEVPRPVTIRANTLRTRRRDLAQKLINRGVSLEPVGAWSKVGLQVFESSVPIGATPEYLVGDYMLQAVSSFLPCIALAPQPNERVLDMASAPGGKVTYLSALMQNTGCIFANDSNKARIKSLTANIHRMGCRNVVVCNYDGRQFPKVIGGFDRVMLDSPCSGTGVVSKDPSVKTNKSKRDFILLSQLQKQLILCAIDSVNPKSETGGYVVYSTCSVTVEENEEVVEYALRKRPNVRIVPTGIDFGRDGFKTFRGKKFDELMPLCRRIFPHVHNMDGFFVCKLKVEPINKGEKRRQEAEAVEIDKAAEQSAHASSTLSSKDTNRMEDETSLFNDEEDSAIIERSRARMAKKRRM</sequence>
<evidence type="ECO:0000256" key="11">
    <source>
        <dbReference type="SAM" id="MobiDB-lite"/>
    </source>
</evidence>
<dbReference type="EMBL" id="LT671824">
    <property type="protein sequence ID" value="SHO78175.1"/>
    <property type="molecule type" value="Genomic_DNA"/>
</dbReference>
<dbReference type="VEuPathDB" id="FungiDB:MSYG_2517"/>
<dbReference type="InterPro" id="IPR049560">
    <property type="entry name" value="MeTrfase_RsmB-F_NOP2_cat"/>
</dbReference>
<dbReference type="InterPro" id="IPR054728">
    <property type="entry name" value="RsmB-like_ferredoxin"/>
</dbReference>
<dbReference type="PRINTS" id="PR02012">
    <property type="entry name" value="RCMTNOP2"/>
</dbReference>
<dbReference type="PRINTS" id="PR02008">
    <property type="entry name" value="RCMTFAMILY"/>
</dbReference>
<organism evidence="13 14">
    <name type="scientific">Malassezia sympodialis (strain ATCC 42132)</name>
    <name type="common">Atopic eczema-associated yeast</name>
    <dbReference type="NCBI Taxonomy" id="1230383"/>
    <lineage>
        <taxon>Eukaryota</taxon>
        <taxon>Fungi</taxon>
        <taxon>Dikarya</taxon>
        <taxon>Basidiomycota</taxon>
        <taxon>Ustilaginomycotina</taxon>
        <taxon>Malasseziomycetes</taxon>
        <taxon>Malasseziales</taxon>
        <taxon>Malasseziaceae</taxon>
        <taxon>Malassezia</taxon>
    </lineage>
</organism>
<comment type="similarity">
    <text evidence="2 10">Belongs to the class I-like SAM-binding methyltransferase superfamily. RsmB/NOP family.</text>
</comment>
<dbReference type="PANTHER" id="PTHR22807">
    <property type="entry name" value="NOP2 YEAST -RELATED NOL1/NOP2/FMU SUN DOMAIN-CONTAINING"/>
    <property type="match status" value="1"/>
</dbReference>
<dbReference type="Gene3D" id="3.40.50.150">
    <property type="entry name" value="Vaccinia Virus protein VP39"/>
    <property type="match status" value="1"/>
</dbReference>
<reference evidence="14" key="1">
    <citation type="journal article" date="2017" name="Nucleic Acids Res.">
        <title>Proteogenomics produces comprehensive and highly accurate protein-coding gene annotation in a complete genome assembly of Malassezia sympodialis.</title>
        <authorList>
            <person name="Zhu Y."/>
            <person name="Engstroem P.G."/>
            <person name="Tellgren-Roth C."/>
            <person name="Baudo C.D."/>
            <person name="Kennell J.C."/>
            <person name="Sun S."/>
            <person name="Billmyre R.B."/>
            <person name="Schroeder M.S."/>
            <person name="Andersson A."/>
            <person name="Holm T."/>
            <person name="Sigurgeirsson B."/>
            <person name="Wu G."/>
            <person name="Sankaranarayanan S.R."/>
            <person name="Siddharthan R."/>
            <person name="Sanyal K."/>
            <person name="Lundeberg J."/>
            <person name="Nystedt B."/>
            <person name="Boekhout T."/>
            <person name="Dawson T.L. Jr."/>
            <person name="Heitman J."/>
            <person name="Scheynius A."/>
            <person name="Lehtioe J."/>
        </authorList>
    </citation>
    <scope>NUCLEOTIDE SEQUENCE [LARGE SCALE GENOMIC DNA]</scope>
    <source>
        <strain evidence="14">ATCC 42132</strain>
    </source>
</reference>
<feature type="compositionally biased region" description="Acidic residues" evidence="11">
    <location>
        <begin position="98"/>
        <end position="117"/>
    </location>
</feature>
<evidence type="ECO:0000256" key="10">
    <source>
        <dbReference type="PROSITE-ProRule" id="PRU01023"/>
    </source>
</evidence>
<feature type="region of interest" description="Disordered" evidence="11">
    <location>
        <begin position="192"/>
        <end position="299"/>
    </location>
</feature>
<keyword evidence="7 10" id="KW-0694">RNA-binding</keyword>
<evidence type="ECO:0000256" key="4">
    <source>
        <dbReference type="ARBA" id="ARBA00022603"/>
    </source>
</evidence>
<dbReference type="GO" id="GO:0070475">
    <property type="term" value="P:rRNA base methylation"/>
    <property type="evidence" value="ECO:0007669"/>
    <property type="project" value="TreeGrafter"/>
</dbReference>
<dbReference type="STRING" id="1230383.A0A1M8A6S2"/>
<keyword evidence="14" id="KW-1185">Reference proteome</keyword>
<evidence type="ECO:0000313" key="13">
    <source>
        <dbReference type="EMBL" id="SHO78175.1"/>
    </source>
</evidence>
<dbReference type="Pfam" id="PF22458">
    <property type="entry name" value="RsmF-B_ferredox"/>
    <property type="match status" value="1"/>
</dbReference>
<evidence type="ECO:0000256" key="8">
    <source>
        <dbReference type="ARBA" id="ARBA00023242"/>
    </source>
</evidence>
<dbReference type="NCBIfam" id="TIGR00446">
    <property type="entry name" value="nop2p"/>
    <property type="match status" value="1"/>
</dbReference>
<feature type="active site" description="Nucleophile" evidence="10">
    <location>
        <position position="598"/>
    </location>
</feature>
<keyword evidence="3" id="KW-0690">Ribosome biogenesis</keyword>
<evidence type="ECO:0000256" key="9">
    <source>
        <dbReference type="ARBA" id="ARBA00082314"/>
    </source>
</evidence>
<name>A0A1M8A6S2_MALS4</name>
<dbReference type="Gene3D" id="3.30.70.1170">
    <property type="entry name" value="Sun protein, domain 3"/>
    <property type="match status" value="1"/>
</dbReference>
<dbReference type="InterPro" id="IPR029063">
    <property type="entry name" value="SAM-dependent_MTases_sf"/>
</dbReference>
<evidence type="ECO:0000256" key="7">
    <source>
        <dbReference type="ARBA" id="ARBA00022884"/>
    </source>
</evidence>
<evidence type="ECO:0000256" key="2">
    <source>
        <dbReference type="ARBA" id="ARBA00007494"/>
    </source>
</evidence>
<dbReference type="SUPFAM" id="SSF53335">
    <property type="entry name" value="S-adenosyl-L-methionine-dependent methyltransferases"/>
    <property type="match status" value="1"/>
</dbReference>
<feature type="region of interest" description="Disordered" evidence="11">
    <location>
        <begin position="679"/>
        <end position="720"/>
    </location>
</feature>
<dbReference type="InterPro" id="IPR023273">
    <property type="entry name" value="RCMT_NOP2"/>
</dbReference>
<feature type="compositionally biased region" description="Basic and acidic residues" evidence="11">
    <location>
        <begin position="679"/>
        <end position="690"/>
    </location>
</feature>
<dbReference type="GO" id="GO:0009383">
    <property type="term" value="F:rRNA (cytosine-C5-)-methyltransferase activity"/>
    <property type="evidence" value="ECO:0007669"/>
    <property type="project" value="TreeGrafter"/>
</dbReference>
<keyword evidence="4 10" id="KW-0489">Methyltransferase</keyword>
<feature type="binding site" evidence="10">
    <location>
        <position position="497"/>
    </location>
    <ligand>
        <name>S-adenosyl-L-methionine</name>
        <dbReference type="ChEBI" id="CHEBI:59789"/>
    </ligand>
</feature>
<dbReference type="OMA" id="QLVHMRI"/>
<evidence type="ECO:0000256" key="3">
    <source>
        <dbReference type="ARBA" id="ARBA00022517"/>
    </source>
</evidence>
<feature type="region of interest" description="Disordered" evidence="11">
    <location>
        <begin position="1"/>
        <end position="177"/>
    </location>
</feature>
<dbReference type="Proteomes" id="UP000186303">
    <property type="component" value="Chromosome 4"/>
</dbReference>
<feature type="binding site" evidence="10">
    <location>
        <position position="541"/>
    </location>
    <ligand>
        <name>S-adenosyl-L-methionine</name>
        <dbReference type="ChEBI" id="CHEBI:59789"/>
    </ligand>
</feature>
<dbReference type="InterPro" id="IPR023267">
    <property type="entry name" value="RCMT"/>
</dbReference>
<accession>A0A1M8A6S2</accession>
<feature type="domain" description="SAM-dependent MTase RsmB/NOP-type" evidence="12">
    <location>
        <begin position="381"/>
        <end position="669"/>
    </location>
</feature>
<keyword evidence="6 10" id="KW-0949">S-adenosyl-L-methionine</keyword>
<evidence type="ECO:0000313" key="14">
    <source>
        <dbReference type="Proteomes" id="UP000186303"/>
    </source>
</evidence>
<feature type="compositionally biased region" description="Acidic residues" evidence="11">
    <location>
        <begin position="197"/>
        <end position="283"/>
    </location>
</feature>